<sequence length="323" mass="36918">MRWYINDTSLQGQFPNSSDFLQLLEHLLSCRSRLPNLQSALYITRSITQAQITPTETFRQTISTSNNPELRRLVLQWLDRRGPFIEDDRHIEDDDYFECHGHDVTDNGLGEATRRTKAGMPAISFSFQSGATDFATDSLPVYHGIPEERIGSYDINNIFEISALETSARNSRPAPKSWEQLVKFARAEYEHLILPDAIFSNPALSKEPFETAISDRALTLLKNLNDYMSDRAPGGNEGPKSRKIIDDYFTGPRASFSGESTSNQDNFRAEMTFNDPGNPERTIFAHWHGKISRRYFRMHFEWPIAADETKIKILYLGPKITKS</sequence>
<evidence type="ECO:0000313" key="1">
    <source>
        <dbReference type="EMBL" id="XDK37097.1"/>
    </source>
</evidence>
<gene>
    <name evidence="1" type="ORF">AB4Y39_26025</name>
</gene>
<proteinExistence type="predicted"/>
<organism evidence="1">
    <name type="scientific">Pseudomonas sp. Hg7Tf</name>
    <dbReference type="NCBI Taxonomy" id="3236988"/>
    <lineage>
        <taxon>Bacteria</taxon>
        <taxon>Pseudomonadati</taxon>
        <taxon>Pseudomonadota</taxon>
        <taxon>Gammaproteobacteria</taxon>
        <taxon>Pseudomonadales</taxon>
        <taxon>Pseudomonadaceae</taxon>
        <taxon>Pseudomonas</taxon>
    </lineage>
</organism>
<dbReference type="RefSeq" id="WP_280043267.1">
    <property type="nucleotide sequence ID" value="NZ_CP162607.1"/>
</dbReference>
<dbReference type="EMBL" id="CP162607">
    <property type="protein sequence ID" value="XDK37097.1"/>
    <property type="molecule type" value="Genomic_DNA"/>
</dbReference>
<protein>
    <submittedName>
        <fullName evidence="1">Uncharacterized protein</fullName>
    </submittedName>
</protein>
<dbReference type="AlphaFoldDB" id="A0AB39HYJ9"/>
<reference evidence="1" key="1">
    <citation type="submission" date="2024-07" db="EMBL/GenBank/DDBJ databases">
        <title>Identification and characteristics of a novel species of coltsfoot's symbiotic bacteria.</title>
        <authorList>
            <person name="Juszczyk A."/>
            <person name="Jasielczuk I."/>
            <person name="Gurgul A."/>
            <person name="Rogala M."/>
            <person name="Kowalczyk A."/>
            <person name="Szmatola T."/>
            <person name="Kosecka-Strojek M."/>
            <person name="Arent Z."/>
            <person name="Latowski D."/>
        </authorList>
    </citation>
    <scope>NUCLEOTIDE SEQUENCE</scope>
    <source>
        <strain evidence="1">Hg7Tf</strain>
    </source>
</reference>
<name>A0AB39HYJ9_9PSED</name>
<accession>A0AB39HYJ9</accession>